<proteinExistence type="predicted"/>
<evidence type="ECO:0000313" key="1">
    <source>
        <dbReference type="EMBL" id="CAA9267453.1"/>
    </source>
</evidence>
<organism evidence="1">
    <name type="scientific">uncultured Chthoniobacterales bacterium</name>
    <dbReference type="NCBI Taxonomy" id="1836801"/>
    <lineage>
        <taxon>Bacteria</taxon>
        <taxon>Pseudomonadati</taxon>
        <taxon>Verrucomicrobiota</taxon>
        <taxon>Spartobacteria</taxon>
        <taxon>Chthoniobacterales</taxon>
        <taxon>environmental samples</taxon>
    </lineage>
</organism>
<gene>
    <name evidence="1" type="ORF">AVDCRST_MAG42-3065</name>
</gene>
<accession>A0A6J4J3P6</accession>
<name>A0A6J4J3P6_9BACT</name>
<sequence length="49" mass="5759">MHKSDRGRGWAEQDIANDVSAPSYAERFYVKLVLNRRRLVRRLDSATRP</sequence>
<dbReference type="EMBL" id="CADCTA010000111">
    <property type="protein sequence ID" value="CAA9267453.1"/>
    <property type="molecule type" value="Genomic_DNA"/>
</dbReference>
<protein>
    <submittedName>
        <fullName evidence="1">Uncharacterized protein</fullName>
    </submittedName>
</protein>
<dbReference type="AlphaFoldDB" id="A0A6J4J3P6"/>
<reference evidence="1" key="1">
    <citation type="submission" date="2020-02" db="EMBL/GenBank/DDBJ databases">
        <authorList>
            <person name="Meier V. D."/>
        </authorList>
    </citation>
    <scope>NUCLEOTIDE SEQUENCE</scope>
    <source>
        <strain evidence="1">AVDCRST_MAG42</strain>
    </source>
</reference>